<reference evidence="1 2" key="1">
    <citation type="journal article" date="2021" name="BMC Genomics">
        <title>Datura genome reveals duplications of psychoactive alkaloid biosynthetic genes and high mutation rate following tissue culture.</title>
        <authorList>
            <person name="Rajewski A."/>
            <person name="Carter-House D."/>
            <person name="Stajich J."/>
            <person name="Litt A."/>
        </authorList>
    </citation>
    <scope>NUCLEOTIDE SEQUENCE [LARGE SCALE GENOMIC DNA]</scope>
    <source>
        <strain evidence="1">AR-01</strain>
    </source>
</reference>
<evidence type="ECO:0000313" key="2">
    <source>
        <dbReference type="Proteomes" id="UP000823775"/>
    </source>
</evidence>
<dbReference type="EMBL" id="JACEIK010006449">
    <property type="protein sequence ID" value="MCE2055701.1"/>
    <property type="molecule type" value="Genomic_DNA"/>
</dbReference>
<sequence length="86" mass="9739">MHTATLSPADSEKLSNLKSAVASLNQISENEKSGFLNLVTRYLSGEAQHVEWSKIQTLTDDGWCHMTMFPAFDEFHSTPMMIHQRL</sequence>
<name>A0ABS8W2Z8_DATST</name>
<keyword evidence="2" id="KW-1185">Reference proteome</keyword>
<proteinExistence type="predicted"/>
<keyword evidence="1" id="KW-0808">Transferase</keyword>
<protein>
    <submittedName>
        <fullName evidence="1">UTP-glucose-1-phosphate uridylyltransferase</fullName>
    </submittedName>
</protein>
<keyword evidence="1" id="KW-0548">Nucleotidyltransferase</keyword>
<gene>
    <name evidence="1" type="primary">UGP1_5</name>
    <name evidence="1" type="ORF">HAX54_043205</name>
</gene>
<dbReference type="InterPro" id="IPR029044">
    <property type="entry name" value="Nucleotide-diphossugar_trans"/>
</dbReference>
<comment type="caution">
    <text evidence="1">The sequence shown here is derived from an EMBL/GenBank/DDBJ whole genome shotgun (WGS) entry which is preliminary data.</text>
</comment>
<dbReference type="GO" id="GO:0016779">
    <property type="term" value="F:nucleotidyltransferase activity"/>
    <property type="evidence" value="ECO:0007669"/>
    <property type="project" value="UniProtKB-KW"/>
</dbReference>
<dbReference type="Gene3D" id="3.90.550.10">
    <property type="entry name" value="Spore Coat Polysaccharide Biosynthesis Protein SpsA, Chain A"/>
    <property type="match status" value="1"/>
</dbReference>
<accession>A0ABS8W2Z8</accession>
<evidence type="ECO:0000313" key="1">
    <source>
        <dbReference type="EMBL" id="MCE2055701.1"/>
    </source>
</evidence>
<dbReference type="Proteomes" id="UP000823775">
    <property type="component" value="Unassembled WGS sequence"/>
</dbReference>
<organism evidence="1 2">
    <name type="scientific">Datura stramonium</name>
    <name type="common">Jimsonweed</name>
    <name type="synonym">Common thornapple</name>
    <dbReference type="NCBI Taxonomy" id="4076"/>
    <lineage>
        <taxon>Eukaryota</taxon>
        <taxon>Viridiplantae</taxon>
        <taxon>Streptophyta</taxon>
        <taxon>Embryophyta</taxon>
        <taxon>Tracheophyta</taxon>
        <taxon>Spermatophyta</taxon>
        <taxon>Magnoliopsida</taxon>
        <taxon>eudicotyledons</taxon>
        <taxon>Gunneridae</taxon>
        <taxon>Pentapetalae</taxon>
        <taxon>asterids</taxon>
        <taxon>lamiids</taxon>
        <taxon>Solanales</taxon>
        <taxon>Solanaceae</taxon>
        <taxon>Solanoideae</taxon>
        <taxon>Datureae</taxon>
        <taxon>Datura</taxon>
    </lineage>
</organism>